<dbReference type="EMBL" id="AB435548">
    <property type="protein sequence ID" value="BAH56516.1"/>
    <property type="molecule type" value="Genomic_DNA"/>
</dbReference>
<dbReference type="RefSeq" id="XP_021841707.2">
    <property type="nucleotide sequence ID" value="XM_021986015.2"/>
</dbReference>
<keyword evidence="7 8" id="KW-0652">Protein synthesis inhibitor</keyword>
<dbReference type="InterPro" id="IPR017989">
    <property type="entry name" value="Ribosome_inactivat_1/2"/>
</dbReference>
<dbReference type="EC" id="3.2.2.22" evidence="3 8"/>
<dbReference type="SUPFAM" id="SSF56371">
    <property type="entry name" value="Ribosome inactivating proteins (RIP)"/>
    <property type="match status" value="1"/>
</dbReference>
<reference evidence="11" key="2">
    <citation type="journal article" date="2009" name="Plant Physiol. Biochem.">
        <title>Transcriptional control of two ribosome-inactivating protein genes expressed in spinach (Spinacia oleracea) embryos.</title>
        <authorList>
            <person name="Kawade K."/>
            <person name="Masuda K."/>
        </authorList>
    </citation>
    <scope>NUCLEOTIDE SEQUENCE</scope>
</reference>
<dbReference type="PANTHER" id="PTHR33453">
    <property type="match status" value="1"/>
</dbReference>
<dbReference type="AlphaFoldDB" id="Q8VWY2"/>
<evidence type="ECO:0000256" key="5">
    <source>
        <dbReference type="ARBA" id="ARBA00022801"/>
    </source>
</evidence>
<dbReference type="Gene3D" id="3.40.420.10">
    <property type="entry name" value="Ricin (A subunit), domain 1"/>
    <property type="match status" value="1"/>
</dbReference>
<dbReference type="GO" id="GO:0017148">
    <property type="term" value="P:negative regulation of translation"/>
    <property type="evidence" value="ECO:0007669"/>
    <property type="project" value="UniProtKB-KW"/>
</dbReference>
<dbReference type="Gene3D" id="4.10.470.10">
    <property type="entry name" value="Ricin (A Subunit), domain 2"/>
    <property type="match status" value="1"/>
</dbReference>
<evidence type="ECO:0000313" key="12">
    <source>
        <dbReference type="Proteomes" id="UP000813463"/>
    </source>
</evidence>
<reference evidence="10" key="1">
    <citation type="submission" date="2001-08" db="EMBL/GenBank/DDBJ databases">
        <title>Ribosome-inactivating protein from the embryogenic callus of Spinach(Spinacia oleracea).</title>
        <authorList>
            <person name="Megumi C."/>
            <person name="Masuda K."/>
            <person name="Shirai K."/>
        </authorList>
    </citation>
    <scope>NUCLEOTIDE SEQUENCE</scope>
    <source>
        <tissue evidence="10">Embryogenic callus</tissue>
    </source>
</reference>
<feature type="chain" id="PRO_5014107604" description="rRNA N-glycosylase" evidence="9">
    <location>
        <begin position="32"/>
        <end position="319"/>
    </location>
</feature>
<dbReference type="EMBL" id="AB070925">
    <property type="protein sequence ID" value="BAB83507.1"/>
    <property type="molecule type" value="mRNA"/>
</dbReference>
<name>Q8VWY2_SPIOL</name>
<dbReference type="Pfam" id="PF00161">
    <property type="entry name" value="RIP"/>
    <property type="match status" value="1"/>
</dbReference>
<dbReference type="PANTHER" id="PTHR33453:SF34">
    <property type="entry name" value="RIBOSOME-INACTIVATING PROTEIN"/>
    <property type="match status" value="1"/>
</dbReference>
<dbReference type="KEGG" id="soe:110781970"/>
<dbReference type="InterPro" id="IPR016139">
    <property type="entry name" value="Ribosome_inactivat_prot_sub2"/>
</dbReference>
<evidence type="ECO:0000256" key="9">
    <source>
        <dbReference type="SAM" id="SignalP"/>
    </source>
</evidence>
<keyword evidence="4 8" id="KW-0800">Toxin</keyword>
<evidence type="ECO:0000313" key="10">
    <source>
        <dbReference type="EMBL" id="BAB83507.1"/>
    </source>
</evidence>
<evidence type="ECO:0000256" key="6">
    <source>
        <dbReference type="ARBA" id="ARBA00022821"/>
    </source>
</evidence>
<dbReference type="PRINTS" id="PR00396">
    <property type="entry name" value="SHIGARICIN"/>
</dbReference>
<dbReference type="GO" id="GO:0030598">
    <property type="term" value="F:rRNA N-glycosylase activity"/>
    <property type="evidence" value="ECO:0007669"/>
    <property type="project" value="UniProtKB-EC"/>
</dbReference>
<dbReference type="InterPro" id="IPR001574">
    <property type="entry name" value="Ribosome_inactivat_prot"/>
</dbReference>
<evidence type="ECO:0000313" key="13">
    <source>
        <dbReference type="RefSeq" id="XP_021841707.2"/>
    </source>
</evidence>
<accession>Q8VWY2</accession>
<keyword evidence="6 8" id="KW-0611">Plant defense</keyword>
<keyword evidence="9" id="KW-0732">Signal</keyword>
<evidence type="ECO:0000256" key="2">
    <source>
        <dbReference type="ARBA" id="ARBA00008544"/>
    </source>
</evidence>
<dbReference type="GO" id="GO:0090729">
    <property type="term" value="F:toxin activity"/>
    <property type="evidence" value="ECO:0007669"/>
    <property type="project" value="UniProtKB-KW"/>
</dbReference>
<sequence>MKLSATTIWVLRWCMMMVVVVAVAVVPPSLAVVEDEEMIENLRYTTVTFELTNGVTGYSSFMTRLRNAVEAPTRACGLQSTRSTPLPGAEYIHVDLKISNTQWVTLGIDVKDFYVWGYQDNVRYNGNYRASFLNDAPQAAKNNLFRGSTIRTTRFGGNYNSLEPAAGITRRNLVLGIQNLDGAIRTVYGKQESELNKGNAEARFFLIAIQMVAEAARFKFMEEAIVRNDNTPDFKRKMVAFQNDWDPISTAIHRAEAATPKCTRITPTLVISNTEYRQEVNTVAEIKDDMGLLKYRSTTLSSIASSILDDDEFLESALI</sequence>
<dbReference type="GO" id="GO:0006952">
    <property type="term" value="P:defense response"/>
    <property type="evidence" value="ECO:0007669"/>
    <property type="project" value="UniProtKB-KW"/>
</dbReference>
<dbReference type="Proteomes" id="UP000813463">
    <property type="component" value="Chromosome 2"/>
</dbReference>
<comment type="catalytic activity">
    <reaction evidence="1 8">
        <text>Endohydrolysis of the N-glycosidic bond at one specific adenosine on the 28S rRNA.</text>
        <dbReference type="EC" id="3.2.2.22"/>
    </reaction>
</comment>
<organism evidence="10">
    <name type="scientific">Spinacia oleracea</name>
    <name type="common">Spinach</name>
    <dbReference type="NCBI Taxonomy" id="3562"/>
    <lineage>
        <taxon>Eukaryota</taxon>
        <taxon>Viridiplantae</taxon>
        <taxon>Streptophyta</taxon>
        <taxon>Embryophyta</taxon>
        <taxon>Tracheophyta</taxon>
        <taxon>Spermatophyta</taxon>
        <taxon>Magnoliopsida</taxon>
        <taxon>eudicotyledons</taxon>
        <taxon>Gunneridae</taxon>
        <taxon>Pentapetalae</taxon>
        <taxon>Caryophyllales</taxon>
        <taxon>Chenopodiaceae</taxon>
        <taxon>Chenopodioideae</taxon>
        <taxon>Anserineae</taxon>
        <taxon>Spinacia</taxon>
    </lineage>
</organism>
<comment type="similarity">
    <text evidence="2">Belongs to the ribosome-inactivating protein family. Type 1 RIP subfamily.</text>
</comment>
<dbReference type="InterPro" id="IPR016138">
    <property type="entry name" value="Ribosome_inactivat_prot_sub1"/>
</dbReference>
<dbReference type="InterPro" id="IPR017988">
    <property type="entry name" value="Ribosome_inactivat_prot_CS"/>
</dbReference>
<evidence type="ECO:0000256" key="3">
    <source>
        <dbReference type="ARBA" id="ARBA00012001"/>
    </source>
</evidence>
<keyword evidence="5 8" id="KW-0378">Hydrolase</keyword>
<evidence type="ECO:0000256" key="1">
    <source>
        <dbReference type="ARBA" id="ARBA00000237"/>
    </source>
</evidence>
<evidence type="ECO:0000313" key="11">
    <source>
        <dbReference type="EMBL" id="BAH56516.1"/>
    </source>
</evidence>
<accession>A0A9R0I2P8</accession>
<dbReference type="BRENDA" id="3.2.2.22">
    <property type="organism ID" value="5812"/>
</dbReference>
<reference evidence="13" key="4">
    <citation type="submission" date="2025-05" db="UniProtKB">
        <authorList>
            <consortium name="RefSeq"/>
        </authorList>
    </citation>
    <scope>IDENTIFICATION</scope>
    <source>
        <tissue evidence="13">Leaf</tissue>
    </source>
</reference>
<proteinExistence type="evidence at transcript level"/>
<evidence type="ECO:0000256" key="8">
    <source>
        <dbReference type="RuleBase" id="RU004915"/>
    </source>
</evidence>
<dbReference type="SMR" id="Q8VWY2"/>
<protein>
    <recommendedName>
        <fullName evidence="3 8">rRNA N-glycosylase</fullName>
        <ecNumber evidence="3 8">3.2.2.22</ecNumber>
    </recommendedName>
</protein>
<keyword evidence="12" id="KW-1185">Reference proteome</keyword>
<dbReference type="PROSITE" id="PS00275">
    <property type="entry name" value="SHIGA_RICIN"/>
    <property type="match status" value="1"/>
</dbReference>
<dbReference type="OrthoDB" id="1704365at2759"/>
<evidence type="ECO:0000256" key="7">
    <source>
        <dbReference type="ARBA" id="ARBA00023193"/>
    </source>
</evidence>
<feature type="signal peptide" evidence="9">
    <location>
        <begin position="1"/>
        <end position="31"/>
    </location>
</feature>
<evidence type="ECO:0000256" key="4">
    <source>
        <dbReference type="ARBA" id="ARBA00022656"/>
    </source>
</evidence>
<dbReference type="InterPro" id="IPR036041">
    <property type="entry name" value="Ribosome-inact_prot_sf"/>
</dbReference>
<reference evidence="12" key="3">
    <citation type="journal article" date="2021" name="Nat. Commun.">
        <title>Genomic analyses provide insights into spinach domestication and the genetic basis of agronomic traits.</title>
        <authorList>
            <person name="Cai X."/>
            <person name="Sun X."/>
            <person name="Xu C."/>
            <person name="Sun H."/>
            <person name="Wang X."/>
            <person name="Ge C."/>
            <person name="Zhang Z."/>
            <person name="Wang Q."/>
            <person name="Fei Z."/>
            <person name="Jiao C."/>
            <person name="Wang Q."/>
        </authorList>
    </citation>
    <scope>NUCLEOTIDE SEQUENCE [LARGE SCALE GENOMIC DNA]</scope>
    <source>
        <strain evidence="12">cv. Varoflay</strain>
    </source>
</reference>
<gene>
    <name evidence="11" type="primary">BP31/SoRIP1</name>
    <name evidence="13" type="synonym">LOC110781970</name>
</gene>